<feature type="transmembrane region" description="Helical" evidence="1">
    <location>
        <begin position="128"/>
        <end position="146"/>
    </location>
</feature>
<keyword evidence="1" id="KW-1133">Transmembrane helix</keyword>
<keyword evidence="1" id="KW-0812">Transmembrane</keyword>
<keyword evidence="1" id="KW-0472">Membrane</keyword>
<feature type="transmembrane region" description="Helical" evidence="1">
    <location>
        <begin position="158"/>
        <end position="181"/>
    </location>
</feature>
<evidence type="ECO:0000256" key="1">
    <source>
        <dbReference type="SAM" id="Phobius"/>
    </source>
</evidence>
<protein>
    <recommendedName>
        <fullName evidence="4">Glycosyltransferase RgtA/B/C/D-like domain-containing protein</fullName>
    </recommendedName>
</protein>
<gene>
    <name evidence="2" type="ORF">ACFQNJ_02495</name>
</gene>
<keyword evidence="3" id="KW-1185">Reference proteome</keyword>
<feature type="transmembrane region" description="Helical" evidence="1">
    <location>
        <begin position="278"/>
        <end position="298"/>
    </location>
</feature>
<reference evidence="3" key="1">
    <citation type="journal article" date="2019" name="Int. J. Syst. Evol. Microbiol.">
        <title>The Global Catalogue of Microorganisms (GCM) 10K type strain sequencing project: providing services to taxonomists for standard genome sequencing and annotation.</title>
        <authorList>
            <consortium name="The Broad Institute Genomics Platform"/>
            <consortium name="The Broad Institute Genome Sequencing Center for Infectious Disease"/>
            <person name="Wu L."/>
            <person name="Ma J."/>
        </authorList>
    </citation>
    <scope>NUCLEOTIDE SEQUENCE [LARGE SCALE GENOMIC DNA]</scope>
    <source>
        <strain evidence="3">CCUG 54518</strain>
    </source>
</reference>
<dbReference type="EMBL" id="JBHTBX010000001">
    <property type="protein sequence ID" value="MFC7433376.1"/>
    <property type="molecule type" value="Genomic_DNA"/>
</dbReference>
<sequence>MTLTSYRKAAAFALGSIFLLTILRTAWISDDAMITMRTVLNFEHGYGLRFNIDERVQAYTHPLWMFVLAAFSSLTSNIYTGTFAASILTSLLAYWLLLCRLGGLRGGAIVAGLALLLSKAYIDYATSGLENPLSHVLLIVSVLLAIRIDRAPDTRTLALFFGVVSLAYLTRPDALVLVFPLSLWVLYRCRYLPLKHVAKSVVIGGLPAILWTLFSTWYYGFPFPNTAYAKLGTGIEWSERVRQGIRYLIQSADHDPLTLTVILAGLALGFTRDAVSRAISLGILLHIAYLLNIGGDFMEGRFLTVPLMAAAISIARQDLDFRGMSVVCGGVLLMGSASFKSTVLSTSEFDIPEVRANGISDERGYYFQKHGLLPALAGYEAPGKAFRFNQPDWTAYEYRVQPTCQLGALGLKSGPHVHLVDECALSDPLLARMPAKVNRHWRIGHFYRQFPTDYLKSLELRSNEIKDPAMRQYYEYIRLVTRGPLNHPARLKAIVKLNAGRVPLPDMEPYRTAFVPRVSGSQTATYRHLPKELSGSTWDSAANTQFSTNLDIQVEPPIPADWIDLSLSRDGAAEYAIYTLRQGAWQELARIPAQDSKGMGIHRIRAATSQDTPISAVRISVVQGDGRYALGHLRLD</sequence>
<proteinExistence type="predicted"/>
<evidence type="ECO:0000313" key="3">
    <source>
        <dbReference type="Proteomes" id="UP001596495"/>
    </source>
</evidence>
<dbReference type="RefSeq" id="WP_382253561.1">
    <property type="nucleotide sequence ID" value="NZ_JBHTBX010000001.1"/>
</dbReference>
<evidence type="ECO:0008006" key="4">
    <source>
        <dbReference type="Google" id="ProtNLM"/>
    </source>
</evidence>
<evidence type="ECO:0000313" key="2">
    <source>
        <dbReference type="EMBL" id="MFC7433376.1"/>
    </source>
</evidence>
<organism evidence="2 3">
    <name type="scientific">Hydrogenophaga bisanensis</name>
    <dbReference type="NCBI Taxonomy" id="439611"/>
    <lineage>
        <taxon>Bacteria</taxon>
        <taxon>Pseudomonadati</taxon>
        <taxon>Pseudomonadota</taxon>
        <taxon>Betaproteobacteria</taxon>
        <taxon>Burkholderiales</taxon>
        <taxon>Comamonadaceae</taxon>
        <taxon>Hydrogenophaga</taxon>
    </lineage>
</organism>
<feature type="transmembrane region" description="Helical" evidence="1">
    <location>
        <begin position="201"/>
        <end position="221"/>
    </location>
</feature>
<comment type="caution">
    <text evidence="2">The sequence shown here is derived from an EMBL/GenBank/DDBJ whole genome shotgun (WGS) entry which is preliminary data.</text>
</comment>
<dbReference type="Proteomes" id="UP001596495">
    <property type="component" value="Unassembled WGS sequence"/>
</dbReference>
<accession>A0ABW2R601</accession>
<name>A0ABW2R601_9BURK</name>